<feature type="region of interest" description="Disordered" evidence="10">
    <location>
        <begin position="574"/>
        <end position="622"/>
    </location>
</feature>
<dbReference type="CDD" id="cd14003">
    <property type="entry name" value="STKc_AMPK-like"/>
    <property type="match status" value="1"/>
</dbReference>
<feature type="compositionally biased region" description="Basic residues" evidence="10">
    <location>
        <begin position="146"/>
        <end position="158"/>
    </location>
</feature>
<dbReference type="Proteomes" id="UP000319731">
    <property type="component" value="Unassembled WGS sequence"/>
</dbReference>
<evidence type="ECO:0000259" key="12">
    <source>
        <dbReference type="PROSITE" id="PS50032"/>
    </source>
</evidence>
<keyword evidence="5" id="KW-0418">Kinase</keyword>
<feature type="compositionally biased region" description="Polar residues" evidence="10">
    <location>
        <begin position="817"/>
        <end position="829"/>
    </location>
</feature>
<feature type="compositionally biased region" description="Low complexity" evidence="10">
    <location>
        <begin position="712"/>
        <end position="725"/>
    </location>
</feature>
<evidence type="ECO:0000256" key="2">
    <source>
        <dbReference type="ARBA" id="ARBA00022527"/>
    </source>
</evidence>
<dbReference type="STRING" id="1806994.A0A507C7Z1"/>
<dbReference type="Gene3D" id="1.10.510.10">
    <property type="entry name" value="Transferase(Phosphotransferase) domain 1"/>
    <property type="match status" value="1"/>
</dbReference>
<dbReference type="FunFam" id="1.10.510.10:FF:000571">
    <property type="entry name" value="Maternal embryonic leucine zipper kinase"/>
    <property type="match status" value="1"/>
</dbReference>
<dbReference type="AlphaFoldDB" id="A0A507C7Z1"/>
<dbReference type="Pfam" id="PF02149">
    <property type="entry name" value="KA1"/>
    <property type="match status" value="1"/>
</dbReference>
<comment type="caution">
    <text evidence="13">The sequence shown here is derived from an EMBL/GenBank/DDBJ whole genome shotgun (WGS) entry which is preliminary data.</text>
</comment>
<comment type="catalytic activity">
    <reaction evidence="8">
        <text>L-seryl-[protein] + ATP = O-phospho-L-seryl-[protein] + ADP + H(+)</text>
        <dbReference type="Rhea" id="RHEA:17989"/>
        <dbReference type="Rhea" id="RHEA-COMP:9863"/>
        <dbReference type="Rhea" id="RHEA-COMP:11604"/>
        <dbReference type="ChEBI" id="CHEBI:15378"/>
        <dbReference type="ChEBI" id="CHEBI:29999"/>
        <dbReference type="ChEBI" id="CHEBI:30616"/>
        <dbReference type="ChEBI" id="CHEBI:83421"/>
        <dbReference type="ChEBI" id="CHEBI:456216"/>
        <dbReference type="EC" id="2.7.11.1"/>
    </reaction>
</comment>
<dbReference type="GO" id="GO:0035556">
    <property type="term" value="P:intracellular signal transduction"/>
    <property type="evidence" value="ECO:0007669"/>
    <property type="project" value="TreeGrafter"/>
</dbReference>
<sequence length="1033" mass="113236">MSGHWLQVPHETLMRTPNNRLAFQQQQQQKHRQRPRSSSSCESITSRRDHDMASHATTTQGARGVPVRTHATLGSSLSVEVLLRDYAVKQTIGQGAFSKVKLGVHNETKQKVAIKIIDKAYYEKQITQGSTQSSKKSKESEEKQIKVPKNKRLAGHAKTRGDSGLLREIELMMRVNDHPNIIRLYRVIDTVSTTFVVMQCATKGELIETIASKGGKLKEPEARQYFRQILSAIDHCHQAGVTHRDLKLENILLDDDGNVRVADFGLGRSFNERGLYEVEPYLGTFCGTPVYAGPELILHRAYQGSKADVWAMGVVLYAMVAGNMPFASPTLAGLYEAIVHGVWSKPKDISESLLDLLQSMFIVNAENRIDVEGIMKHKWITEDGASPMIRTTPKVTAASPATSIVTGISGEEAYTLYIIADHEGPSSKTSPSFISFGRKQSSAATGAEIPAPSSPDQSRARTRAKSVTVQSRTSNSPRSSIFRKSTATRNHDSLEETLNSDKMVARVHRISQAGRSQGRPRSASSTFKRKTSENMTTATHELKQVPIKFVLSTDSDTASSNSFPDSILLKSANGSDELLPQRRGGSSMHSKGMARRPVSWGGSVSTSSSTTSPNDSSNGLPANVADRIDFDALRILDRFQAVNILPRLPNDDGSTPDGSRNGSVTYGSVTFVDPFSSSSQHHISPSSPSHPHSKAASVKRTASTLGREIPSSRKSSVSASSPANSTELMQVRGSNAMESRTTRLSIVEMPEDTVTPEIMLNKALLCVVGGLNPILSVSTMPSEGSTNSSDVGSLGEPTNANITTVLHQVELTPITNYNAPRQTSIQTPGSRAVSHVSNTSTATSLAPPNSPPANSTASRHQNRDNNNNDNTGPLHVPENMLDEFHRLHKPPAKPANVAKFPVSPKTISTLLPPNIFVELHRGITLLQSIFSQDLGNHLTFERPYDSYLLRVKFWKDDARMIQLRNSGALEGQQQQAVEEEILLNSERNKLVEFEVEVCKVWLLNMHGLRFKRLYGDPIVYKDLRDSLVNVLRL</sequence>
<dbReference type="GeneID" id="42004781"/>
<evidence type="ECO:0000256" key="4">
    <source>
        <dbReference type="ARBA" id="ARBA00022741"/>
    </source>
</evidence>
<name>A0A507C7Z1_9FUNG</name>
<dbReference type="InterPro" id="IPR008271">
    <property type="entry name" value="Ser/Thr_kinase_AS"/>
</dbReference>
<gene>
    <name evidence="13" type="ORF">SmJEL517_g03556</name>
</gene>
<feature type="binding site" evidence="9">
    <location>
        <position position="115"/>
    </location>
    <ligand>
        <name>ATP</name>
        <dbReference type="ChEBI" id="CHEBI:30616"/>
    </ligand>
</feature>
<protein>
    <recommendedName>
        <fullName evidence="1">non-specific serine/threonine protein kinase</fullName>
        <ecNumber evidence="1">2.7.11.1</ecNumber>
    </recommendedName>
</protein>
<comment type="catalytic activity">
    <reaction evidence="7">
        <text>L-threonyl-[protein] + ATP = O-phospho-L-threonyl-[protein] + ADP + H(+)</text>
        <dbReference type="Rhea" id="RHEA:46608"/>
        <dbReference type="Rhea" id="RHEA-COMP:11060"/>
        <dbReference type="Rhea" id="RHEA-COMP:11605"/>
        <dbReference type="ChEBI" id="CHEBI:15378"/>
        <dbReference type="ChEBI" id="CHEBI:30013"/>
        <dbReference type="ChEBI" id="CHEBI:30616"/>
        <dbReference type="ChEBI" id="CHEBI:61977"/>
        <dbReference type="ChEBI" id="CHEBI:456216"/>
        <dbReference type="EC" id="2.7.11.1"/>
    </reaction>
</comment>
<feature type="domain" description="KA1" evidence="12">
    <location>
        <begin position="984"/>
        <end position="1033"/>
    </location>
</feature>
<dbReference type="PROSITE" id="PS00108">
    <property type="entry name" value="PROTEIN_KINASE_ST"/>
    <property type="match status" value="1"/>
</dbReference>
<evidence type="ECO:0000256" key="7">
    <source>
        <dbReference type="ARBA" id="ARBA00047899"/>
    </source>
</evidence>
<organism evidence="13 14">
    <name type="scientific">Synchytrium microbalum</name>
    <dbReference type="NCBI Taxonomy" id="1806994"/>
    <lineage>
        <taxon>Eukaryota</taxon>
        <taxon>Fungi</taxon>
        <taxon>Fungi incertae sedis</taxon>
        <taxon>Chytridiomycota</taxon>
        <taxon>Chytridiomycota incertae sedis</taxon>
        <taxon>Chytridiomycetes</taxon>
        <taxon>Synchytriales</taxon>
        <taxon>Synchytriaceae</taxon>
        <taxon>Synchytrium</taxon>
    </lineage>
</organism>
<dbReference type="InterPro" id="IPR017441">
    <property type="entry name" value="Protein_kinase_ATP_BS"/>
</dbReference>
<feature type="compositionally biased region" description="Polar residues" evidence="10">
    <location>
        <begin position="465"/>
        <end position="488"/>
    </location>
</feature>
<evidence type="ECO:0000256" key="5">
    <source>
        <dbReference type="ARBA" id="ARBA00022777"/>
    </source>
</evidence>
<evidence type="ECO:0000259" key="11">
    <source>
        <dbReference type="PROSITE" id="PS50011"/>
    </source>
</evidence>
<evidence type="ECO:0000313" key="14">
    <source>
        <dbReference type="Proteomes" id="UP000319731"/>
    </source>
</evidence>
<evidence type="ECO:0000256" key="3">
    <source>
        <dbReference type="ARBA" id="ARBA00022679"/>
    </source>
</evidence>
<evidence type="ECO:0000256" key="1">
    <source>
        <dbReference type="ARBA" id="ARBA00012513"/>
    </source>
</evidence>
<dbReference type="GO" id="GO:0005524">
    <property type="term" value="F:ATP binding"/>
    <property type="evidence" value="ECO:0007669"/>
    <property type="project" value="UniProtKB-UniRule"/>
</dbReference>
<dbReference type="SMART" id="SM00220">
    <property type="entry name" value="S_TKc"/>
    <property type="match status" value="1"/>
</dbReference>
<dbReference type="InterPro" id="IPR000719">
    <property type="entry name" value="Prot_kinase_dom"/>
</dbReference>
<dbReference type="GO" id="GO:0106310">
    <property type="term" value="F:protein serine kinase activity"/>
    <property type="evidence" value="ECO:0007669"/>
    <property type="project" value="RHEA"/>
</dbReference>
<feature type="region of interest" description="Disordered" evidence="10">
    <location>
        <begin position="1"/>
        <end position="67"/>
    </location>
</feature>
<dbReference type="RefSeq" id="XP_031024557.1">
    <property type="nucleotide sequence ID" value="XM_031169484.1"/>
</dbReference>
<dbReference type="SUPFAM" id="SSF103243">
    <property type="entry name" value="KA1-like"/>
    <property type="match status" value="1"/>
</dbReference>
<keyword evidence="2" id="KW-0723">Serine/threonine-protein kinase</keyword>
<dbReference type="PANTHER" id="PTHR24346:SF30">
    <property type="entry name" value="MATERNAL EMBRYONIC LEUCINE ZIPPER KINASE"/>
    <property type="match status" value="1"/>
</dbReference>
<evidence type="ECO:0000313" key="13">
    <source>
        <dbReference type="EMBL" id="TPX33615.1"/>
    </source>
</evidence>
<proteinExistence type="predicted"/>
<feature type="compositionally biased region" description="Polar residues" evidence="10">
    <location>
        <begin position="726"/>
        <end position="737"/>
    </location>
</feature>
<keyword evidence="3" id="KW-0808">Transferase</keyword>
<dbReference type="Gene3D" id="3.30.310.80">
    <property type="entry name" value="Kinase associated domain 1, KA1"/>
    <property type="match status" value="1"/>
</dbReference>
<feature type="region of interest" description="Disordered" evidence="10">
    <location>
        <begin position="646"/>
        <end position="737"/>
    </location>
</feature>
<feature type="compositionally biased region" description="Low complexity" evidence="10">
    <location>
        <begin position="674"/>
        <end position="690"/>
    </location>
</feature>
<dbReference type="Pfam" id="PF00069">
    <property type="entry name" value="Pkinase"/>
    <property type="match status" value="1"/>
</dbReference>
<dbReference type="EMBL" id="QEAO01000019">
    <property type="protein sequence ID" value="TPX33615.1"/>
    <property type="molecule type" value="Genomic_DNA"/>
</dbReference>
<dbReference type="PANTHER" id="PTHR24346">
    <property type="entry name" value="MAP/MICROTUBULE AFFINITY-REGULATING KINASE"/>
    <property type="match status" value="1"/>
</dbReference>
<dbReference type="PROSITE" id="PS50011">
    <property type="entry name" value="PROTEIN_KINASE_DOM"/>
    <property type="match status" value="1"/>
</dbReference>
<feature type="domain" description="Protein kinase" evidence="11">
    <location>
        <begin position="86"/>
        <end position="380"/>
    </location>
</feature>
<feature type="region of interest" description="Disordered" evidence="10">
    <location>
        <begin position="817"/>
        <end position="877"/>
    </location>
</feature>
<dbReference type="SUPFAM" id="SSF56112">
    <property type="entry name" value="Protein kinase-like (PK-like)"/>
    <property type="match status" value="1"/>
</dbReference>
<dbReference type="PROSITE" id="PS50032">
    <property type="entry name" value="KA1"/>
    <property type="match status" value="1"/>
</dbReference>
<feature type="compositionally biased region" description="Polar residues" evidence="10">
    <location>
        <begin position="426"/>
        <end position="444"/>
    </location>
</feature>
<keyword evidence="6 9" id="KW-0067">ATP-binding</keyword>
<feature type="compositionally biased region" description="Basic and acidic residues" evidence="10">
    <location>
        <begin position="136"/>
        <end position="145"/>
    </location>
</feature>
<reference evidence="13 14" key="1">
    <citation type="journal article" date="2019" name="Sci. Rep.">
        <title>Comparative genomics of chytrid fungi reveal insights into the obligate biotrophic and pathogenic lifestyle of Synchytrium endobioticum.</title>
        <authorList>
            <person name="van de Vossenberg B.T.L.H."/>
            <person name="Warris S."/>
            <person name="Nguyen H.D.T."/>
            <person name="van Gent-Pelzer M.P.E."/>
            <person name="Joly D.L."/>
            <person name="van de Geest H.C."/>
            <person name="Bonants P.J.M."/>
            <person name="Smith D.S."/>
            <person name="Levesque C.A."/>
            <person name="van der Lee T.A.J."/>
        </authorList>
    </citation>
    <scope>NUCLEOTIDE SEQUENCE [LARGE SCALE GENOMIC DNA]</scope>
    <source>
        <strain evidence="13 14">JEL517</strain>
    </source>
</reference>
<keyword evidence="4 9" id="KW-0547">Nucleotide-binding</keyword>
<evidence type="ECO:0000256" key="10">
    <source>
        <dbReference type="SAM" id="MobiDB-lite"/>
    </source>
</evidence>
<feature type="region of interest" description="Disordered" evidence="10">
    <location>
        <begin position="127"/>
        <end position="158"/>
    </location>
</feature>
<dbReference type="InterPro" id="IPR011009">
    <property type="entry name" value="Kinase-like_dom_sf"/>
</dbReference>
<evidence type="ECO:0000256" key="9">
    <source>
        <dbReference type="PROSITE-ProRule" id="PRU10141"/>
    </source>
</evidence>
<dbReference type="PROSITE" id="PS00107">
    <property type="entry name" value="PROTEIN_KINASE_ATP"/>
    <property type="match status" value="1"/>
</dbReference>
<feature type="compositionally biased region" description="Low complexity" evidence="10">
    <location>
        <begin position="597"/>
        <end position="619"/>
    </location>
</feature>
<dbReference type="GO" id="GO:0005737">
    <property type="term" value="C:cytoplasm"/>
    <property type="evidence" value="ECO:0007669"/>
    <property type="project" value="TreeGrafter"/>
</dbReference>
<feature type="region of interest" description="Disordered" evidence="10">
    <location>
        <begin position="425"/>
        <end position="540"/>
    </location>
</feature>
<evidence type="ECO:0000256" key="6">
    <source>
        <dbReference type="ARBA" id="ARBA00022840"/>
    </source>
</evidence>
<keyword evidence="14" id="KW-1185">Reference proteome</keyword>
<dbReference type="EC" id="2.7.11.1" evidence="1"/>
<dbReference type="GO" id="GO:0004674">
    <property type="term" value="F:protein serine/threonine kinase activity"/>
    <property type="evidence" value="ECO:0007669"/>
    <property type="project" value="UniProtKB-KW"/>
</dbReference>
<feature type="compositionally biased region" description="Low complexity" evidence="10">
    <location>
        <begin position="839"/>
        <end position="870"/>
    </location>
</feature>
<dbReference type="InterPro" id="IPR001772">
    <property type="entry name" value="KA1_dom"/>
</dbReference>
<accession>A0A507C7Z1</accession>
<feature type="compositionally biased region" description="Polar residues" evidence="10">
    <location>
        <begin position="652"/>
        <end position="668"/>
    </location>
</feature>
<dbReference type="InterPro" id="IPR028375">
    <property type="entry name" value="KA1/Ssp2_C"/>
</dbReference>
<evidence type="ECO:0000256" key="8">
    <source>
        <dbReference type="ARBA" id="ARBA00048679"/>
    </source>
</evidence>
<dbReference type="OrthoDB" id="68483at2759"/>